<dbReference type="EMBL" id="SNWQ01000011">
    <property type="protein sequence ID" value="TDO46315.1"/>
    <property type="molecule type" value="Genomic_DNA"/>
</dbReference>
<evidence type="ECO:0000313" key="1">
    <source>
        <dbReference type="EMBL" id="TDO46315.1"/>
    </source>
</evidence>
<reference evidence="1 2" key="1">
    <citation type="submission" date="2019-03" db="EMBL/GenBank/DDBJ databases">
        <title>Genomic Encyclopedia of Type Strains, Phase III (KMG-III): the genomes of soil and plant-associated and newly described type strains.</title>
        <authorList>
            <person name="Whitman W."/>
        </authorList>
    </citation>
    <scope>NUCLEOTIDE SEQUENCE [LARGE SCALE GENOMIC DNA]</scope>
    <source>
        <strain evidence="1 2">VKM Ac-2527</strain>
    </source>
</reference>
<protein>
    <submittedName>
        <fullName evidence="1">Uncharacterized protein</fullName>
    </submittedName>
</protein>
<dbReference type="RefSeq" id="WP_166665540.1">
    <property type="nucleotide sequence ID" value="NZ_SNWQ01000011.1"/>
</dbReference>
<organism evidence="1 2">
    <name type="scientific">Kribbella caucasensis</name>
    <dbReference type="NCBI Taxonomy" id="2512215"/>
    <lineage>
        <taxon>Bacteria</taxon>
        <taxon>Bacillati</taxon>
        <taxon>Actinomycetota</taxon>
        <taxon>Actinomycetes</taxon>
        <taxon>Propionibacteriales</taxon>
        <taxon>Kribbellaceae</taxon>
        <taxon>Kribbella</taxon>
    </lineage>
</organism>
<name>A0A4R6KCY4_9ACTN</name>
<proteinExistence type="predicted"/>
<keyword evidence="2" id="KW-1185">Reference proteome</keyword>
<dbReference type="AlphaFoldDB" id="A0A4R6KCY4"/>
<sequence>MRGRLFLAAALTAVLITMTTGPGWWAAVTTYNQSAEYAREVLDRSNE</sequence>
<accession>A0A4R6KCY4</accession>
<comment type="caution">
    <text evidence="1">The sequence shown here is derived from an EMBL/GenBank/DDBJ whole genome shotgun (WGS) entry which is preliminary data.</text>
</comment>
<evidence type="ECO:0000313" key="2">
    <source>
        <dbReference type="Proteomes" id="UP000295388"/>
    </source>
</evidence>
<gene>
    <name evidence="1" type="ORF">EV643_111168</name>
</gene>
<dbReference type="Proteomes" id="UP000295388">
    <property type="component" value="Unassembled WGS sequence"/>
</dbReference>